<dbReference type="PANTHER" id="PTHR43038:SF3">
    <property type="entry name" value="ABC TRANSPORTER G FAMILY MEMBER 20 ISOFORM X1"/>
    <property type="match status" value="1"/>
</dbReference>
<keyword evidence="6" id="KW-1185">Reference proteome</keyword>
<keyword evidence="2 5" id="KW-0067">ATP-binding</keyword>
<protein>
    <submittedName>
        <fullName evidence="5">ABC transporter ATP-binding protein</fullName>
    </submittedName>
</protein>
<dbReference type="EMBL" id="VSSB01000002">
    <property type="protein sequence ID" value="TYL51213.1"/>
    <property type="molecule type" value="Genomic_DNA"/>
</dbReference>
<dbReference type="AlphaFoldDB" id="A0A5S4V0D7"/>
<dbReference type="GO" id="GO:0005524">
    <property type="term" value="F:ATP binding"/>
    <property type="evidence" value="ECO:0007669"/>
    <property type="project" value="UniProtKB-KW"/>
</dbReference>
<feature type="domain" description="ABC transporter" evidence="4">
    <location>
        <begin position="13"/>
        <end position="236"/>
    </location>
</feature>
<evidence type="ECO:0000313" key="6">
    <source>
        <dbReference type="Proteomes" id="UP000325243"/>
    </source>
</evidence>
<evidence type="ECO:0000313" key="5">
    <source>
        <dbReference type="EMBL" id="TYL51213.1"/>
    </source>
</evidence>
<dbReference type="PROSITE" id="PS50893">
    <property type="entry name" value="ABC_TRANSPORTER_2"/>
    <property type="match status" value="1"/>
</dbReference>
<evidence type="ECO:0000256" key="1">
    <source>
        <dbReference type="ARBA" id="ARBA00022741"/>
    </source>
</evidence>
<gene>
    <name evidence="5" type="ORF">FYC51_13840</name>
</gene>
<name>A0A5S4V0D7_9MICO</name>
<dbReference type="Pfam" id="PF00005">
    <property type="entry name" value="ABC_tran"/>
    <property type="match status" value="1"/>
</dbReference>
<dbReference type="InterPro" id="IPR027417">
    <property type="entry name" value="P-loop_NTPase"/>
</dbReference>
<dbReference type="SMART" id="SM00382">
    <property type="entry name" value="AAA"/>
    <property type="match status" value="1"/>
</dbReference>
<keyword evidence="1" id="KW-0547">Nucleotide-binding</keyword>
<dbReference type="PANTHER" id="PTHR43038">
    <property type="entry name" value="ATP-BINDING CASSETTE, SUB-FAMILY H, MEMBER 1"/>
    <property type="match status" value="1"/>
</dbReference>
<dbReference type="InterPro" id="IPR003593">
    <property type="entry name" value="AAA+_ATPase"/>
</dbReference>
<dbReference type="SUPFAM" id="SSF52540">
    <property type="entry name" value="P-loop containing nucleoside triphosphate hydrolases"/>
    <property type="match status" value="1"/>
</dbReference>
<sequence length="279" mass="29375">MNNADAAIGGAAIVVHDLHVKRAKTPVLQGLSLAVPRGLIVGLLGPSGSGKTTLMRSIVGVQVVQSGTIEVLGLAAGSRGLRRRVAYYTQQASVYDDLTVRQNLSYFRKVLGAPASDIDRVIERTDLGSVAGRLAGSLSGGQRGRVSLAAALLGDPEVLVLDEPTVGLDPVLRVELWQLFHELATEGATLLVSSHVMDEAKRCDRLLLMRDGELLADDTVQGVLAFTGTDDVEEAFLRLIGRGEPDLQPHNGAPADAPVHVAKHAKADSDADSGSEATR</sequence>
<comment type="caution">
    <text evidence="5">The sequence shown here is derived from an EMBL/GenBank/DDBJ whole genome shotgun (WGS) entry which is preliminary data.</text>
</comment>
<dbReference type="Proteomes" id="UP000325243">
    <property type="component" value="Unassembled WGS sequence"/>
</dbReference>
<evidence type="ECO:0000256" key="3">
    <source>
        <dbReference type="SAM" id="MobiDB-lite"/>
    </source>
</evidence>
<feature type="region of interest" description="Disordered" evidence="3">
    <location>
        <begin position="246"/>
        <end position="279"/>
    </location>
</feature>
<evidence type="ECO:0000256" key="2">
    <source>
        <dbReference type="ARBA" id="ARBA00022840"/>
    </source>
</evidence>
<accession>A0A5S4V0D7</accession>
<dbReference type="Gene3D" id="3.40.50.300">
    <property type="entry name" value="P-loop containing nucleotide triphosphate hydrolases"/>
    <property type="match status" value="1"/>
</dbReference>
<proteinExistence type="predicted"/>
<organism evidence="5 6">
    <name type="scientific">Agromyces mariniharenae</name>
    <dbReference type="NCBI Taxonomy" id="2604423"/>
    <lineage>
        <taxon>Bacteria</taxon>
        <taxon>Bacillati</taxon>
        <taxon>Actinomycetota</taxon>
        <taxon>Actinomycetes</taxon>
        <taxon>Micrococcales</taxon>
        <taxon>Microbacteriaceae</taxon>
        <taxon>Agromyces</taxon>
    </lineage>
</organism>
<dbReference type="CDD" id="cd03230">
    <property type="entry name" value="ABC_DR_subfamily_A"/>
    <property type="match status" value="1"/>
</dbReference>
<evidence type="ECO:0000259" key="4">
    <source>
        <dbReference type="PROSITE" id="PS50893"/>
    </source>
</evidence>
<reference evidence="5 6" key="1">
    <citation type="submission" date="2019-08" db="EMBL/GenBank/DDBJ databases">
        <authorList>
            <person name="Hu J."/>
        </authorList>
    </citation>
    <scope>NUCLEOTIDE SEQUENCE [LARGE SCALE GENOMIC DNA]</scope>
    <source>
        <strain evidence="5 6">NEAU-184</strain>
    </source>
</reference>
<dbReference type="InterPro" id="IPR003439">
    <property type="entry name" value="ABC_transporter-like_ATP-bd"/>
</dbReference>
<dbReference type="GO" id="GO:0016887">
    <property type="term" value="F:ATP hydrolysis activity"/>
    <property type="evidence" value="ECO:0007669"/>
    <property type="project" value="InterPro"/>
</dbReference>